<evidence type="ECO:0000256" key="3">
    <source>
        <dbReference type="ARBA" id="ARBA00022553"/>
    </source>
</evidence>
<evidence type="ECO:0000256" key="6">
    <source>
        <dbReference type="ARBA" id="ARBA00022777"/>
    </source>
</evidence>
<dbReference type="EC" id="2.7.13.3" evidence="2"/>
<evidence type="ECO:0000256" key="1">
    <source>
        <dbReference type="ARBA" id="ARBA00000085"/>
    </source>
</evidence>
<dbReference type="STRING" id="280332.CQ12_26325"/>
<dbReference type="Proteomes" id="UP000050863">
    <property type="component" value="Unassembled WGS sequence"/>
</dbReference>
<dbReference type="Pfam" id="PF13185">
    <property type="entry name" value="GAF_2"/>
    <property type="match status" value="1"/>
</dbReference>
<dbReference type="GO" id="GO:0004673">
    <property type="term" value="F:protein histidine kinase activity"/>
    <property type="evidence" value="ECO:0007669"/>
    <property type="project" value="UniProtKB-EC"/>
</dbReference>
<keyword evidence="4" id="KW-0808">Transferase</keyword>
<dbReference type="AlphaFoldDB" id="A0A0R3L069"/>
<dbReference type="SMART" id="SM00911">
    <property type="entry name" value="HWE_HK"/>
    <property type="match status" value="1"/>
</dbReference>
<sequence>MPAAIAQVFTTDELLVRPAPAPDYLSEKLALQDLASNMADHPAEVLPRLVRLSMEACDADSAGVSVLDGDVFRWNSLVGKLSVFEGATTPRNFSPCGVCLDQSSPILMERPERAYSWIAEANITVPEVLLVPLLRNGTIPVGTLWVVAKEGHKFHSGHARVLSELAVFTGIALQMIHADLHLKKALEAQEILAKEMSHRVKNLFAVTGAMIKMTARHTETKEEMTAALTGRLTALSDAHSLVRRSFNAGNGLKGVDMAEAIRTVLRPYTMPDLNGPMVSLGERSTNSIALVFHELATNAAKYGTLRDDGKVAVAWRIENENVDIVWREIGKPVEAPAQLGFGSNLVASTVASHNGRIDYDWSQNGLVIKVQIPLANLAN</sequence>
<dbReference type="EMBL" id="LLXZ01000166">
    <property type="protein sequence ID" value="KRR01356.1"/>
    <property type="molecule type" value="Genomic_DNA"/>
</dbReference>
<dbReference type="GO" id="GO:0005524">
    <property type="term" value="F:ATP binding"/>
    <property type="evidence" value="ECO:0007669"/>
    <property type="project" value="UniProtKB-KW"/>
</dbReference>
<dbReference type="InterPro" id="IPR003018">
    <property type="entry name" value="GAF"/>
</dbReference>
<evidence type="ECO:0000313" key="9">
    <source>
        <dbReference type="EMBL" id="KRR01356.1"/>
    </source>
</evidence>
<dbReference type="InterPro" id="IPR011102">
    <property type="entry name" value="Sig_transdc_His_kinase_HWE"/>
</dbReference>
<dbReference type="InterPro" id="IPR036890">
    <property type="entry name" value="HATPase_C_sf"/>
</dbReference>
<dbReference type="PANTHER" id="PTHR41523:SF8">
    <property type="entry name" value="ETHYLENE RESPONSE SENSOR PROTEIN"/>
    <property type="match status" value="1"/>
</dbReference>
<keyword evidence="5" id="KW-0547">Nucleotide-binding</keyword>
<keyword evidence="6" id="KW-0418">Kinase</keyword>
<dbReference type="Pfam" id="PF07536">
    <property type="entry name" value="HWE_HK"/>
    <property type="match status" value="1"/>
</dbReference>
<dbReference type="PANTHER" id="PTHR41523">
    <property type="entry name" value="TWO-COMPONENT SYSTEM SENSOR PROTEIN"/>
    <property type="match status" value="1"/>
</dbReference>
<dbReference type="SUPFAM" id="SSF55874">
    <property type="entry name" value="ATPase domain of HSP90 chaperone/DNA topoisomerase II/histidine kinase"/>
    <property type="match status" value="1"/>
</dbReference>
<evidence type="ECO:0000256" key="5">
    <source>
        <dbReference type="ARBA" id="ARBA00022741"/>
    </source>
</evidence>
<gene>
    <name evidence="9" type="ORF">CQ12_26325</name>
</gene>
<keyword evidence="7" id="KW-0067">ATP-binding</keyword>
<evidence type="ECO:0000256" key="2">
    <source>
        <dbReference type="ARBA" id="ARBA00012438"/>
    </source>
</evidence>
<evidence type="ECO:0000259" key="8">
    <source>
        <dbReference type="SMART" id="SM00911"/>
    </source>
</evidence>
<accession>A0A0R3L069</accession>
<dbReference type="Gene3D" id="3.30.450.40">
    <property type="match status" value="1"/>
</dbReference>
<evidence type="ECO:0000256" key="7">
    <source>
        <dbReference type="ARBA" id="ARBA00022840"/>
    </source>
</evidence>
<organism evidence="9 10">
    <name type="scientific">Bradyrhizobium jicamae</name>
    <dbReference type="NCBI Taxonomy" id="280332"/>
    <lineage>
        <taxon>Bacteria</taxon>
        <taxon>Pseudomonadati</taxon>
        <taxon>Pseudomonadota</taxon>
        <taxon>Alphaproteobacteria</taxon>
        <taxon>Hyphomicrobiales</taxon>
        <taxon>Nitrobacteraceae</taxon>
        <taxon>Bradyrhizobium</taxon>
    </lineage>
</organism>
<dbReference type="Gene3D" id="3.30.565.10">
    <property type="entry name" value="Histidine kinase-like ATPase, C-terminal domain"/>
    <property type="match status" value="1"/>
</dbReference>
<dbReference type="InterPro" id="IPR029016">
    <property type="entry name" value="GAF-like_dom_sf"/>
</dbReference>
<comment type="caution">
    <text evidence="9">The sequence shown here is derived from an EMBL/GenBank/DDBJ whole genome shotgun (WGS) entry which is preliminary data.</text>
</comment>
<name>A0A0R3L069_9BRAD</name>
<keyword evidence="3" id="KW-0597">Phosphoprotein</keyword>
<comment type="catalytic activity">
    <reaction evidence="1">
        <text>ATP + protein L-histidine = ADP + protein N-phospho-L-histidine.</text>
        <dbReference type="EC" id="2.7.13.3"/>
    </reaction>
</comment>
<dbReference type="SUPFAM" id="SSF55781">
    <property type="entry name" value="GAF domain-like"/>
    <property type="match status" value="1"/>
</dbReference>
<reference evidence="9 10" key="1">
    <citation type="submission" date="2014-03" db="EMBL/GenBank/DDBJ databases">
        <title>Bradyrhizobium valentinum sp. nov., isolated from effective nodules of Lupinus mariae-josephae, a lupine endemic of basic-lime soils in Eastern Spain.</title>
        <authorList>
            <person name="Duran D."/>
            <person name="Rey L."/>
            <person name="Navarro A."/>
            <person name="Busquets A."/>
            <person name="Imperial J."/>
            <person name="Ruiz-Argueso T."/>
        </authorList>
    </citation>
    <scope>NUCLEOTIDE SEQUENCE [LARGE SCALE GENOMIC DNA]</scope>
    <source>
        <strain evidence="9 10">PAC68</strain>
    </source>
</reference>
<evidence type="ECO:0000256" key="4">
    <source>
        <dbReference type="ARBA" id="ARBA00022679"/>
    </source>
</evidence>
<protein>
    <recommendedName>
        <fullName evidence="2">histidine kinase</fullName>
        <ecNumber evidence="2">2.7.13.3</ecNumber>
    </recommendedName>
</protein>
<evidence type="ECO:0000313" key="10">
    <source>
        <dbReference type="Proteomes" id="UP000050863"/>
    </source>
</evidence>
<keyword evidence="10" id="KW-1185">Reference proteome</keyword>
<feature type="domain" description="Signal transduction histidine kinase HWE region" evidence="8">
    <location>
        <begin position="195"/>
        <end position="277"/>
    </location>
</feature>
<proteinExistence type="predicted"/>